<sequence length="74" mass="8481">MPKYIQEDLQTAIQDVKNDIPMRKAVNQCEVPYSTLRIKLNGVPSRNEAHEWRQVLSKYQEDQLTDCCVSGAVS</sequence>
<dbReference type="EMBL" id="JAGPXF010000009">
    <property type="protein sequence ID" value="KAH7231017.1"/>
    <property type="molecule type" value="Genomic_DNA"/>
</dbReference>
<dbReference type="AlphaFoldDB" id="A0A8K0W6H6"/>
<comment type="caution">
    <text evidence="1">The sequence shown here is derived from an EMBL/GenBank/DDBJ whole genome shotgun (WGS) entry which is preliminary data.</text>
</comment>
<dbReference type="InterPro" id="IPR009057">
    <property type="entry name" value="Homeodomain-like_sf"/>
</dbReference>
<evidence type="ECO:0000313" key="2">
    <source>
        <dbReference type="Proteomes" id="UP000813427"/>
    </source>
</evidence>
<proteinExistence type="predicted"/>
<accession>A0A8K0W6H6</accession>
<name>A0A8K0W6H6_9HYPO</name>
<dbReference type="Gene3D" id="1.10.10.60">
    <property type="entry name" value="Homeodomain-like"/>
    <property type="match status" value="1"/>
</dbReference>
<dbReference type="OrthoDB" id="5105205at2759"/>
<evidence type="ECO:0000313" key="1">
    <source>
        <dbReference type="EMBL" id="KAH7231017.1"/>
    </source>
</evidence>
<evidence type="ECO:0008006" key="3">
    <source>
        <dbReference type="Google" id="ProtNLM"/>
    </source>
</evidence>
<reference evidence="1" key="1">
    <citation type="journal article" date="2021" name="Nat. Commun.">
        <title>Genetic determinants of endophytism in the Arabidopsis root mycobiome.</title>
        <authorList>
            <person name="Mesny F."/>
            <person name="Miyauchi S."/>
            <person name="Thiergart T."/>
            <person name="Pickel B."/>
            <person name="Atanasova L."/>
            <person name="Karlsson M."/>
            <person name="Huettel B."/>
            <person name="Barry K.W."/>
            <person name="Haridas S."/>
            <person name="Chen C."/>
            <person name="Bauer D."/>
            <person name="Andreopoulos W."/>
            <person name="Pangilinan J."/>
            <person name="LaButti K."/>
            <person name="Riley R."/>
            <person name="Lipzen A."/>
            <person name="Clum A."/>
            <person name="Drula E."/>
            <person name="Henrissat B."/>
            <person name="Kohler A."/>
            <person name="Grigoriev I.V."/>
            <person name="Martin F.M."/>
            <person name="Hacquard S."/>
        </authorList>
    </citation>
    <scope>NUCLEOTIDE SEQUENCE</scope>
    <source>
        <strain evidence="1">MPI-SDFR-AT-0068</strain>
    </source>
</reference>
<organism evidence="1 2">
    <name type="scientific">Fusarium tricinctum</name>
    <dbReference type="NCBI Taxonomy" id="61284"/>
    <lineage>
        <taxon>Eukaryota</taxon>
        <taxon>Fungi</taxon>
        <taxon>Dikarya</taxon>
        <taxon>Ascomycota</taxon>
        <taxon>Pezizomycotina</taxon>
        <taxon>Sordariomycetes</taxon>
        <taxon>Hypocreomycetidae</taxon>
        <taxon>Hypocreales</taxon>
        <taxon>Nectriaceae</taxon>
        <taxon>Fusarium</taxon>
        <taxon>Fusarium tricinctum species complex</taxon>
    </lineage>
</organism>
<dbReference type="Proteomes" id="UP000813427">
    <property type="component" value="Unassembled WGS sequence"/>
</dbReference>
<dbReference type="SUPFAM" id="SSF46689">
    <property type="entry name" value="Homeodomain-like"/>
    <property type="match status" value="1"/>
</dbReference>
<keyword evidence="2" id="KW-1185">Reference proteome</keyword>
<gene>
    <name evidence="1" type="ORF">BKA59DRAFT_408980</name>
</gene>
<protein>
    <recommendedName>
        <fullName evidence="3">HTH psq-type domain-containing protein</fullName>
    </recommendedName>
</protein>